<proteinExistence type="inferred from homology"/>
<dbReference type="InterPro" id="IPR029055">
    <property type="entry name" value="Ntn_hydrolases_N"/>
</dbReference>
<dbReference type="SUPFAM" id="SSF50985">
    <property type="entry name" value="RCC1/BLIP-II"/>
    <property type="match status" value="1"/>
</dbReference>
<feature type="repeat" description="RCC1" evidence="5">
    <location>
        <begin position="355"/>
        <end position="414"/>
    </location>
</feature>
<dbReference type="InterPro" id="IPR000408">
    <property type="entry name" value="Reg_chr_condens"/>
</dbReference>
<dbReference type="SUPFAM" id="SSF56235">
    <property type="entry name" value="N-terminal nucleophile aminohydrolases (Ntn hydrolases)"/>
    <property type="match status" value="1"/>
</dbReference>
<organism evidence="6 7">
    <name type="scientific">Rotaria socialis</name>
    <dbReference type="NCBI Taxonomy" id="392032"/>
    <lineage>
        <taxon>Eukaryota</taxon>
        <taxon>Metazoa</taxon>
        <taxon>Spiralia</taxon>
        <taxon>Gnathifera</taxon>
        <taxon>Rotifera</taxon>
        <taxon>Eurotatoria</taxon>
        <taxon>Bdelloidea</taxon>
        <taxon>Philodinida</taxon>
        <taxon>Philodinidae</taxon>
        <taxon>Rotaria</taxon>
    </lineage>
</organism>
<dbReference type="AlphaFoldDB" id="A0A821CQY1"/>
<dbReference type="Pfam" id="PF01112">
    <property type="entry name" value="Asparaginase_2"/>
    <property type="match status" value="1"/>
</dbReference>
<dbReference type="GO" id="GO:0070131">
    <property type="term" value="P:positive regulation of mitochondrial translation"/>
    <property type="evidence" value="ECO:0007669"/>
    <property type="project" value="TreeGrafter"/>
</dbReference>
<dbReference type="Pfam" id="PF00415">
    <property type="entry name" value="RCC1"/>
    <property type="match status" value="2"/>
</dbReference>
<evidence type="ECO:0000256" key="5">
    <source>
        <dbReference type="PROSITE-ProRule" id="PRU00235"/>
    </source>
</evidence>
<dbReference type="InterPro" id="IPR053035">
    <property type="entry name" value="Mitochondrial_GEF_domain"/>
</dbReference>
<feature type="repeat" description="RCC1" evidence="5">
    <location>
        <begin position="415"/>
        <end position="467"/>
    </location>
</feature>
<evidence type="ECO:0000256" key="1">
    <source>
        <dbReference type="ARBA" id="ARBA00010872"/>
    </source>
</evidence>
<dbReference type="GO" id="GO:0005743">
    <property type="term" value="C:mitochondrial inner membrane"/>
    <property type="evidence" value="ECO:0007669"/>
    <property type="project" value="TreeGrafter"/>
</dbReference>
<evidence type="ECO:0000313" key="6">
    <source>
        <dbReference type="EMBL" id="CAF4606855.1"/>
    </source>
</evidence>
<dbReference type="InterPro" id="IPR000246">
    <property type="entry name" value="Peptidase_T2"/>
</dbReference>
<dbReference type="Gene3D" id="2.130.10.30">
    <property type="entry name" value="Regulator of chromosome condensation 1/beta-lactamase-inhibitor protein II"/>
    <property type="match status" value="2"/>
</dbReference>
<dbReference type="PRINTS" id="PR00633">
    <property type="entry name" value="RCCNDNSATION"/>
</dbReference>
<dbReference type="Pfam" id="PF13540">
    <property type="entry name" value="RCC1_2"/>
    <property type="match status" value="2"/>
</dbReference>
<feature type="binding site" evidence="3">
    <location>
        <begin position="224"/>
        <end position="227"/>
    </location>
    <ligand>
        <name>substrate</name>
    </ligand>
</feature>
<protein>
    <submittedName>
        <fullName evidence="6">Uncharacterized protein</fullName>
    </submittedName>
</protein>
<dbReference type="FunFam" id="3.60.20.30:FF:000005">
    <property type="entry name" value="N(4)-(Beta-N-acetylglucosaminyl)-L-asparaginase"/>
    <property type="match status" value="1"/>
</dbReference>
<dbReference type="CDD" id="cd04513">
    <property type="entry name" value="Glycosylasparaginase"/>
    <property type="match status" value="1"/>
</dbReference>
<name>A0A821CQY1_9BILA</name>
<reference evidence="6" key="1">
    <citation type="submission" date="2021-02" db="EMBL/GenBank/DDBJ databases">
        <authorList>
            <person name="Nowell W R."/>
        </authorList>
    </citation>
    <scope>NUCLEOTIDE SEQUENCE</scope>
</reference>
<feature type="repeat" description="RCC1" evidence="5">
    <location>
        <begin position="530"/>
        <end position="587"/>
    </location>
</feature>
<dbReference type="InterPro" id="IPR009091">
    <property type="entry name" value="RCC1/BLIP-II"/>
</dbReference>
<dbReference type="GO" id="GO:0016787">
    <property type="term" value="F:hydrolase activity"/>
    <property type="evidence" value="ECO:0007669"/>
    <property type="project" value="InterPro"/>
</dbReference>
<dbReference type="PROSITE" id="PS50012">
    <property type="entry name" value="RCC1_3"/>
    <property type="match status" value="5"/>
</dbReference>
<feature type="active site" description="Nucleophile" evidence="2">
    <location>
        <position position="196"/>
    </location>
</feature>
<sequence length="639" mass="69123">MSSTTQTAASPIVVNTWPFINATRNAFATLLTPGATCLDAVEVGCRTCEDEQCDGSVGWGSHPDENGETTLDALIMDGSTMSVGAVANLHRIKNAIGVARAVLRYSTHSLLVGESATKFAIDMGFKEEDLHSNASIEAWNKWKSSNCQPNYRRNVQPDPTTSCGPYTPKFEAGKIYTYTDEEIPSHRPLPDGEHDTIGMLAVDPNGNMAAGASTNGLQFKIPGRVADSALIGSGAYVDNEVGGACATGDGDVMQRFVPSYHVVQLMRQGTAPDEACSDAIARIAKFYPNFTGAVLALGKDGRHGAACHDRNHPKGFGDYVIVPKIIHLPIKHPRSTRITQIAAGRAHSIVLTDNSGLFSFGNNSFGQCARQIVSDEIYKNSMLIHSFNIDLNDNDDKIIDIICGQDHTLFLSEKGRVYACGLNTDGQLGVGHYECVSRPERVRGDIENEHIVQLASKGDSILALNKAGDLFGWGNNEYRQLGISDDPVDSPKSFQCAKPRHLNFRDGSSLKNIKSIASGGSLCSAVDQQGKLYMWGFGLLGFGPKHTTIDIPQEIPLELFGLNEFNRDVKIDHVTCGLLSTAAITNNGELFMWGKNRYGSLGVEFDEDSPMPMRVFVPARVTSVALGPDHTFALCKGYV</sequence>
<comment type="caution">
    <text evidence="6">The sequence shown here is derived from an EMBL/GenBank/DDBJ whole genome shotgun (WGS) entry which is preliminary data.</text>
</comment>
<evidence type="ECO:0000256" key="2">
    <source>
        <dbReference type="PIRSR" id="PIRSR600246-1"/>
    </source>
</evidence>
<evidence type="ECO:0000256" key="4">
    <source>
        <dbReference type="PIRSR" id="PIRSR600246-3"/>
    </source>
</evidence>
<evidence type="ECO:0000313" key="7">
    <source>
        <dbReference type="Proteomes" id="UP000663848"/>
    </source>
</evidence>
<feature type="repeat" description="RCC1" evidence="5">
    <location>
        <begin position="588"/>
        <end position="637"/>
    </location>
</feature>
<feature type="binding site" evidence="3">
    <location>
        <begin position="247"/>
        <end position="250"/>
    </location>
    <ligand>
        <name>substrate</name>
    </ligand>
</feature>
<dbReference type="GO" id="GO:0005085">
    <property type="term" value="F:guanyl-nucleotide exchange factor activity"/>
    <property type="evidence" value="ECO:0007669"/>
    <property type="project" value="TreeGrafter"/>
</dbReference>
<evidence type="ECO:0000256" key="3">
    <source>
        <dbReference type="PIRSR" id="PIRSR600246-2"/>
    </source>
</evidence>
<gene>
    <name evidence="6" type="ORF">QYT958_LOCUS11939</name>
</gene>
<feature type="site" description="Cleavage; by autolysis" evidence="4">
    <location>
        <begin position="195"/>
        <end position="196"/>
    </location>
</feature>
<comment type="similarity">
    <text evidence="1">Belongs to the Ntn-hydrolase family.</text>
</comment>
<dbReference type="GO" id="GO:0019843">
    <property type="term" value="F:rRNA binding"/>
    <property type="evidence" value="ECO:0007669"/>
    <property type="project" value="TreeGrafter"/>
</dbReference>
<accession>A0A821CQY1</accession>
<dbReference type="Gene3D" id="3.60.20.30">
    <property type="entry name" value="(Glycosyl)asparaginase"/>
    <property type="match status" value="1"/>
</dbReference>
<feature type="repeat" description="RCC1" evidence="5">
    <location>
        <begin position="468"/>
        <end position="529"/>
    </location>
</feature>
<dbReference type="PANTHER" id="PTHR46337:SF1">
    <property type="entry name" value="RCC1-LIKE G EXCHANGING FACTOR-LIKE PROTEIN"/>
    <property type="match status" value="1"/>
</dbReference>
<dbReference type="PANTHER" id="PTHR46337">
    <property type="entry name" value="RCC1-LIKE G EXCHANGING FACTOR-LIKE PROTEIN"/>
    <property type="match status" value="1"/>
</dbReference>
<dbReference type="Proteomes" id="UP000663848">
    <property type="component" value="Unassembled WGS sequence"/>
</dbReference>
<dbReference type="EMBL" id="CAJOBR010001418">
    <property type="protein sequence ID" value="CAF4606855.1"/>
    <property type="molecule type" value="Genomic_DNA"/>
</dbReference>